<dbReference type="InterPro" id="IPR014043">
    <property type="entry name" value="Acyl_transferase_dom"/>
</dbReference>
<keyword evidence="3 6" id="KW-0808">Transferase</keyword>
<evidence type="ECO:0000256" key="5">
    <source>
        <dbReference type="ARBA" id="ARBA00048462"/>
    </source>
</evidence>
<dbReference type="SMART" id="SM00827">
    <property type="entry name" value="PKS_AT"/>
    <property type="match status" value="1"/>
</dbReference>
<comment type="similarity">
    <text evidence="6">Belongs to the fabD family.</text>
</comment>
<dbReference type="RefSeq" id="WP_228234174.1">
    <property type="nucleotide sequence ID" value="NZ_ARXL01000099.1"/>
</dbReference>
<feature type="active site" evidence="7">
    <location>
        <position position="200"/>
    </location>
</feature>
<dbReference type="InterPro" id="IPR050858">
    <property type="entry name" value="Mal-CoA-ACP_Trans/PKS_FabD"/>
</dbReference>
<dbReference type="NCBIfam" id="TIGR00128">
    <property type="entry name" value="fabD"/>
    <property type="match status" value="1"/>
</dbReference>
<keyword evidence="4 6" id="KW-0012">Acyltransferase</keyword>
<evidence type="ECO:0000256" key="7">
    <source>
        <dbReference type="PIRSR" id="PIRSR000446-1"/>
    </source>
</evidence>
<dbReference type="EC" id="2.3.1.39" evidence="1 6"/>
<dbReference type="Proteomes" id="UP001108027">
    <property type="component" value="Unassembled WGS sequence"/>
</dbReference>
<dbReference type="SUPFAM" id="SSF55048">
    <property type="entry name" value="Probable ACP-binding domain of malonyl-CoA ACP transacylase"/>
    <property type="match status" value="1"/>
</dbReference>
<evidence type="ECO:0000259" key="8">
    <source>
        <dbReference type="SMART" id="SM00827"/>
    </source>
</evidence>
<dbReference type="PANTHER" id="PTHR42681">
    <property type="entry name" value="MALONYL-COA-ACYL CARRIER PROTEIN TRANSACYLASE, MITOCHONDRIAL"/>
    <property type="match status" value="1"/>
</dbReference>
<evidence type="ECO:0000256" key="2">
    <source>
        <dbReference type="ARBA" id="ARBA00018953"/>
    </source>
</evidence>
<dbReference type="AlphaFoldDB" id="A0A9Q3YMZ8"/>
<evidence type="ECO:0000256" key="1">
    <source>
        <dbReference type="ARBA" id="ARBA00013258"/>
    </source>
</evidence>
<organism evidence="9 10">
    <name type="scientific">Alloalcanivorax marinus</name>
    <dbReference type="NCBI Taxonomy" id="1177169"/>
    <lineage>
        <taxon>Bacteria</taxon>
        <taxon>Pseudomonadati</taxon>
        <taxon>Pseudomonadota</taxon>
        <taxon>Gammaproteobacteria</taxon>
        <taxon>Oceanospirillales</taxon>
        <taxon>Alcanivoracaceae</taxon>
        <taxon>Alloalcanivorax</taxon>
    </lineage>
</organism>
<dbReference type="GO" id="GO:0005829">
    <property type="term" value="C:cytosol"/>
    <property type="evidence" value="ECO:0007669"/>
    <property type="project" value="TreeGrafter"/>
</dbReference>
<evidence type="ECO:0000256" key="4">
    <source>
        <dbReference type="ARBA" id="ARBA00023315"/>
    </source>
</evidence>
<evidence type="ECO:0000256" key="6">
    <source>
        <dbReference type="PIRNR" id="PIRNR000446"/>
    </source>
</evidence>
<dbReference type="InterPro" id="IPR024925">
    <property type="entry name" value="Malonyl_CoA-ACP_transAc"/>
</dbReference>
<dbReference type="GO" id="GO:0004314">
    <property type="term" value="F:[acyl-carrier-protein] S-malonyltransferase activity"/>
    <property type="evidence" value="ECO:0007669"/>
    <property type="project" value="UniProtKB-EC"/>
</dbReference>
<accession>A0A9Q3YMZ8</accession>
<feature type="domain" description="Malonyl-CoA:ACP transacylase (MAT)" evidence="8">
    <location>
        <begin position="7"/>
        <end position="310"/>
    </location>
</feature>
<dbReference type="InterPro" id="IPR004410">
    <property type="entry name" value="Malonyl_CoA-ACP_transAc_FabD"/>
</dbReference>
<dbReference type="GO" id="GO:0006633">
    <property type="term" value="P:fatty acid biosynthetic process"/>
    <property type="evidence" value="ECO:0007669"/>
    <property type="project" value="TreeGrafter"/>
</dbReference>
<sequence>MSKTAFVFPGQGSQSLNMLADFADRTPVRQAFQEASGALDLDLWALSQEGPEAALNRTENTQPLLLTAGVALWKLWEQAGGPRPALLAGHSLGEYTALTCAGVLNLGDAVRLVRTRGQLMQQAVPDGAGSMAAILGLDDDQVRQACADAADGEVVEAVNFNAPGQVVIAGQASAVERAVAACKAAGAKRAMPLPVSVPSHCALMKPAADQLAEHLANTNFHAPELPVINNVDVARETDPARIRDALIRQLYSPVRWVETVQALAADAVTTLYECGPGKVLSGLAKRIDRSLTAKPLENGAAFDAALSGDQA</sequence>
<dbReference type="Pfam" id="PF00698">
    <property type="entry name" value="Acyl_transf_1"/>
    <property type="match status" value="1"/>
</dbReference>
<protein>
    <recommendedName>
        <fullName evidence="2 6">Malonyl CoA-acyl carrier protein transacylase</fullName>
        <ecNumber evidence="1 6">2.3.1.39</ecNumber>
    </recommendedName>
</protein>
<dbReference type="Gene3D" id="3.40.366.10">
    <property type="entry name" value="Malonyl-Coenzyme A Acyl Carrier Protein, domain 2"/>
    <property type="match status" value="1"/>
</dbReference>
<dbReference type="SUPFAM" id="SSF52151">
    <property type="entry name" value="FabD/lysophospholipase-like"/>
    <property type="match status" value="1"/>
</dbReference>
<dbReference type="PIRSF" id="PIRSF000446">
    <property type="entry name" value="Mct"/>
    <property type="match status" value="1"/>
</dbReference>
<comment type="catalytic activity">
    <reaction evidence="5 6">
        <text>holo-[ACP] + malonyl-CoA = malonyl-[ACP] + CoA</text>
        <dbReference type="Rhea" id="RHEA:41792"/>
        <dbReference type="Rhea" id="RHEA-COMP:9623"/>
        <dbReference type="Rhea" id="RHEA-COMP:9685"/>
        <dbReference type="ChEBI" id="CHEBI:57287"/>
        <dbReference type="ChEBI" id="CHEBI:57384"/>
        <dbReference type="ChEBI" id="CHEBI:64479"/>
        <dbReference type="ChEBI" id="CHEBI:78449"/>
        <dbReference type="EC" id="2.3.1.39"/>
    </reaction>
</comment>
<dbReference type="Gene3D" id="3.30.70.250">
    <property type="entry name" value="Malonyl-CoA ACP transacylase, ACP-binding"/>
    <property type="match status" value="1"/>
</dbReference>
<keyword evidence="10" id="KW-1185">Reference proteome</keyword>
<dbReference type="FunFam" id="3.30.70.250:FF:000001">
    <property type="entry name" value="Malonyl CoA-acyl carrier protein transacylase"/>
    <property type="match status" value="1"/>
</dbReference>
<dbReference type="InterPro" id="IPR016035">
    <property type="entry name" value="Acyl_Trfase/lysoPLipase"/>
</dbReference>
<gene>
    <name evidence="9" type="primary">fabD</name>
    <name evidence="9" type="ORF">LL252_12050</name>
</gene>
<proteinExistence type="inferred from homology"/>
<dbReference type="InterPro" id="IPR001227">
    <property type="entry name" value="Ac_transferase_dom_sf"/>
</dbReference>
<dbReference type="InterPro" id="IPR016036">
    <property type="entry name" value="Malonyl_transacylase_ACP-bd"/>
</dbReference>
<name>A0A9Q3YMZ8_9GAMM</name>
<feature type="active site" evidence="7">
    <location>
        <position position="91"/>
    </location>
</feature>
<evidence type="ECO:0000313" key="10">
    <source>
        <dbReference type="Proteomes" id="UP001108027"/>
    </source>
</evidence>
<dbReference type="PANTHER" id="PTHR42681:SF1">
    <property type="entry name" value="MALONYL-COA-ACYL CARRIER PROTEIN TRANSACYLASE, MITOCHONDRIAL"/>
    <property type="match status" value="1"/>
</dbReference>
<dbReference type="EMBL" id="JAJGNA010000014">
    <property type="protein sequence ID" value="MCC4309302.1"/>
    <property type="molecule type" value="Genomic_DNA"/>
</dbReference>
<evidence type="ECO:0000313" key="9">
    <source>
        <dbReference type="EMBL" id="MCC4309302.1"/>
    </source>
</evidence>
<evidence type="ECO:0000256" key="3">
    <source>
        <dbReference type="ARBA" id="ARBA00022679"/>
    </source>
</evidence>
<comment type="caution">
    <text evidence="9">The sequence shown here is derived from an EMBL/GenBank/DDBJ whole genome shotgun (WGS) entry which is preliminary data.</text>
</comment>
<reference evidence="9" key="1">
    <citation type="submission" date="2021-10" db="EMBL/GenBank/DDBJ databases">
        <title>The diversity and Nitrogen Metabolism of Culturable Nitrate-Utilizing Bacteria Within the Oxygen Minimum Zone of the Changjiang (Yangtze River)Estuary.</title>
        <authorList>
            <person name="Zhang D."/>
            <person name="Zheng J."/>
            <person name="Liu S."/>
            <person name="He W."/>
        </authorList>
    </citation>
    <scope>NUCLEOTIDE SEQUENCE</scope>
    <source>
        <strain evidence="9">FXH-223</strain>
    </source>
</reference>